<dbReference type="InterPro" id="IPR006001">
    <property type="entry name" value="Therm_gnt_kin"/>
</dbReference>
<evidence type="ECO:0000256" key="5">
    <source>
        <dbReference type="ARBA" id="ARBA00022741"/>
    </source>
</evidence>
<keyword evidence="6 10" id="KW-0418">Kinase</keyword>
<dbReference type="NCBIfam" id="TIGR01313">
    <property type="entry name" value="therm_gnt_kin"/>
    <property type="match status" value="1"/>
</dbReference>
<dbReference type="CDD" id="cd02021">
    <property type="entry name" value="GntK"/>
    <property type="match status" value="1"/>
</dbReference>
<comment type="catalytic activity">
    <reaction evidence="9 10">
        <text>D-gluconate + ATP = 6-phospho-D-gluconate + ADP + H(+)</text>
        <dbReference type="Rhea" id="RHEA:19433"/>
        <dbReference type="ChEBI" id="CHEBI:15378"/>
        <dbReference type="ChEBI" id="CHEBI:18391"/>
        <dbReference type="ChEBI" id="CHEBI:30616"/>
        <dbReference type="ChEBI" id="CHEBI:58759"/>
        <dbReference type="ChEBI" id="CHEBI:456216"/>
        <dbReference type="EC" id="2.7.1.12"/>
    </reaction>
</comment>
<dbReference type="InterPro" id="IPR027417">
    <property type="entry name" value="P-loop_NTPase"/>
</dbReference>
<protein>
    <recommendedName>
        <fullName evidence="3 10">Gluconokinase</fullName>
        <ecNumber evidence="3 10">2.7.1.12</ecNumber>
    </recommendedName>
</protein>
<evidence type="ECO:0000256" key="7">
    <source>
        <dbReference type="ARBA" id="ARBA00022840"/>
    </source>
</evidence>
<dbReference type="GO" id="GO:0005737">
    <property type="term" value="C:cytoplasm"/>
    <property type="evidence" value="ECO:0007669"/>
    <property type="project" value="TreeGrafter"/>
</dbReference>
<dbReference type="GO" id="GO:0005524">
    <property type="term" value="F:ATP binding"/>
    <property type="evidence" value="ECO:0007669"/>
    <property type="project" value="UniProtKB-KW"/>
</dbReference>
<dbReference type="GO" id="GO:0046316">
    <property type="term" value="F:gluconokinase activity"/>
    <property type="evidence" value="ECO:0007669"/>
    <property type="project" value="UniProtKB-EC"/>
</dbReference>
<dbReference type="EC" id="2.7.1.12" evidence="3 10"/>
<dbReference type="PANTHER" id="PTHR43442">
    <property type="entry name" value="GLUCONOKINASE-RELATED"/>
    <property type="match status" value="1"/>
</dbReference>
<evidence type="ECO:0000256" key="2">
    <source>
        <dbReference type="ARBA" id="ARBA00008420"/>
    </source>
</evidence>
<dbReference type="FunFam" id="3.40.50.300:FF:000522">
    <property type="entry name" value="Gluconokinase"/>
    <property type="match status" value="1"/>
</dbReference>
<organism evidence="11 12">
    <name type="scientific">Sorangium cellulosum</name>
    <name type="common">Polyangium cellulosum</name>
    <dbReference type="NCBI Taxonomy" id="56"/>
    <lineage>
        <taxon>Bacteria</taxon>
        <taxon>Pseudomonadati</taxon>
        <taxon>Myxococcota</taxon>
        <taxon>Polyangia</taxon>
        <taxon>Polyangiales</taxon>
        <taxon>Polyangiaceae</taxon>
        <taxon>Sorangium</taxon>
    </lineage>
</organism>
<gene>
    <name evidence="11" type="primary">gntK</name>
    <name evidence="11" type="ORF">SOCE26_016420</name>
</gene>
<evidence type="ECO:0000256" key="10">
    <source>
        <dbReference type="RuleBase" id="RU363066"/>
    </source>
</evidence>
<comment type="pathway">
    <text evidence="1">Carbohydrate acid metabolism.</text>
</comment>
<name>A0A2L0ELR4_SORCE</name>
<dbReference type="AlphaFoldDB" id="A0A2L0ELR4"/>
<evidence type="ECO:0000256" key="4">
    <source>
        <dbReference type="ARBA" id="ARBA00022679"/>
    </source>
</evidence>
<keyword evidence="7 10" id="KW-0067">ATP-binding</keyword>
<reference evidence="11 12" key="1">
    <citation type="submission" date="2015-09" db="EMBL/GenBank/DDBJ databases">
        <title>Sorangium comparison.</title>
        <authorList>
            <person name="Zaburannyi N."/>
            <person name="Bunk B."/>
            <person name="Overmann J."/>
            <person name="Mueller R."/>
        </authorList>
    </citation>
    <scope>NUCLEOTIDE SEQUENCE [LARGE SCALE GENOMIC DNA]</scope>
    <source>
        <strain evidence="11 12">So ce26</strain>
    </source>
</reference>
<keyword evidence="4 10" id="KW-0808">Transferase</keyword>
<sequence length="161" mass="16990">MIVLVMGVSGAGKTTVGARLARELGWVFVDADDLHPPANIEKMRSGKPLDDQDRAPWLAALAARIAQLIDEGRGAVIACSALKAAYRAQLLVDPARMRVVHLTGDPALIAARLAARKAHFMAPGLLPTQLAALEPPEDAIHVDIDGTPDEIAAAVRRALGL</sequence>
<proteinExistence type="inferred from homology"/>
<dbReference type="Gene3D" id="3.40.50.300">
    <property type="entry name" value="P-loop containing nucleotide triphosphate hydrolases"/>
    <property type="match status" value="1"/>
</dbReference>
<evidence type="ECO:0000256" key="6">
    <source>
        <dbReference type="ARBA" id="ARBA00022777"/>
    </source>
</evidence>
<evidence type="ECO:0000256" key="8">
    <source>
        <dbReference type="ARBA" id="ARBA00023064"/>
    </source>
</evidence>
<dbReference type="RefSeq" id="WP_199789608.1">
    <property type="nucleotide sequence ID" value="NZ_CP012673.1"/>
</dbReference>
<keyword evidence="5 10" id="KW-0547">Nucleotide-binding</keyword>
<evidence type="ECO:0000256" key="1">
    <source>
        <dbReference type="ARBA" id="ARBA00004761"/>
    </source>
</evidence>
<keyword evidence="8" id="KW-0311">Gluconate utilization</keyword>
<accession>A0A2L0ELR4</accession>
<comment type="similarity">
    <text evidence="2 10">Belongs to the gluconokinase GntK/GntV family.</text>
</comment>
<dbReference type="Pfam" id="PF13671">
    <property type="entry name" value="AAA_33"/>
    <property type="match status" value="1"/>
</dbReference>
<evidence type="ECO:0000313" key="12">
    <source>
        <dbReference type="Proteomes" id="UP000238348"/>
    </source>
</evidence>
<evidence type="ECO:0000313" key="11">
    <source>
        <dbReference type="EMBL" id="AUX40243.1"/>
    </source>
</evidence>
<dbReference type="EMBL" id="CP012673">
    <property type="protein sequence ID" value="AUX40243.1"/>
    <property type="molecule type" value="Genomic_DNA"/>
</dbReference>
<evidence type="ECO:0000256" key="3">
    <source>
        <dbReference type="ARBA" id="ARBA00012054"/>
    </source>
</evidence>
<dbReference type="SUPFAM" id="SSF52540">
    <property type="entry name" value="P-loop containing nucleoside triphosphate hydrolases"/>
    <property type="match status" value="1"/>
</dbReference>
<dbReference type="Proteomes" id="UP000238348">
    <property type="component" value="Chromosome"/>
</dbReference>
<dbReference type="GO" id="GO:0019521">
    <property type="term" value="P:D-gluconate metabolic process"/>
    <property type="evidence" value="ECO:0007669"/>
    <property type="project" value="UniProtKB-KW"/>
</dbReference>
<dbReference type="PANTHER" id="PTHR43442:SF3">
    <property type="entry name" value="GLUCONOKINASE-RELATED"/>
    <property type="match status" value="1"/>
</dbReference>
<evidence type="ECO:0000256" key="9">
    <source>
        <dbReference type="ARBA" id="ARBA00048090"/>
    </source>
</evidence>